<dbReference type="EMBL" id="SAYW01000001">
    <property type="protein sequence ID" value="RWU10456.1"/>
    <property type="molecule type" value="Genomic_DNA"/>
</dbReference>
<evidence type="ECO:0000313" key="2">
    <source>
        <dbReference type="Proteomes" id="UP000284120"/>
    </source>
</evidence>
<gene>
    <name evidence="1" type="ORF">DPV69_03700</name>
</gene>
<reference evidence="1 2" key="1">
    <citation type="submission" date="2018-06" db="EMBL/GenBank/DDBJ databases">
        <title>Pedobacter endophyticus sp. nov., an endophytic bacterium isolated from a leaf of Triticum aestivum.</title>
        <authorList>
            <person name="Zhang L."/>
        </authorList>
    </citation>
    <scope>NUCLEOTIDE SEQUENCE [LARGE SCALE GENOMIC DNA]</scope>
    <source>
        <strain evidence="1 2">CM134L-2</strain>
    </source>
</reference>
<sequence length="125" mass="14320">MKICRKLIAVVLLVGVMANCFNYWIVSTSYHFNKAYISSVLCTNKDKPALHCEGKCFLDIKLKELEQKSKQEQEHVKRVIETVAPEKPLLVFKTFETEVETTVPHYLQQKPVGKTSTIFHPPKVA</sequence>
<keyword evidence="2" id="KW-1185">Reference proteome</keyword>
<evidence type="ECO:0000313" key="1">
    <source>
        <dbReference type="EMBL" id="RWU10456.1"/>
    </source>
</evidence>
<dbReference type="RefSeq" id="WP_113645951.1">
    <property type="nucleotide sequence ID" value="NZ_QMHN01000001.1"/>
</dbReference>
<dbReference type="Proteomes" id="UP000284120">
    <property type="component" value="Unassembled WGS sequence"/>
</dbReference>
<name>A0A443Z1Q4_9SPHI</name>
<dbReference type="AlphaFoldDB" id="A0A443Z1Q4"/>
<protein>
    <submittedName>
        <fullName evidence="1">Uncharacterized protein</fullName>
    </submittedName>
</protein>
<comment type="caution">
    <text evidence="1">The sequence shown here is derived from an EMBL/GenBank/DDBJ whole genome shotgun (WGS) entry which is preliminary data.</text>
</comment>
<organism evidence="1 2">
    <name type="scientific">Pedobacter chitinilyticus</name>
    <dbReference type="NCBI Taxonomy" id="2233776"/>
    <lineage>
        <taxon>Bacteria</taxon>
        <taxon>Pseudomonadati</taxon>
        <taxon>Bacteroidota</taxon>
        <taxon>Sphingobacteriia</taxon>
        <taxon>Sphingobacteriales</taxon>
        <taxon>Sphingobacteriaceae</taxon>
        <taxon>Pedobacter</taxon>
    </lineage>
</organism>
<accession>A0A443Z1Q4</accession>
<dbReference type="OrthoDB" id="980645at2"/>
<proteinExistence type="predicted"/>